<dbReference type="Proteomes" id="UP000265520">
    <property type="component" value="Unassembled WGS sequence"/>
</dbReference>
<comment type="caution">
    <text evidence="2">The sequence shown here is derived from an EMBL/GenBank/DDBJ whole genome shotgun (WGS) entry which is preliminary data.</text>
</comment>
<dbReference type="GO" id="GO:0008233">
    <property type="term" value="F:peptidase activity"/>
    <property type="evidence" value="ECO:0007669"/>
    <property type="project" value="UniProtKB-KW"/>
</dbReference>
<keyword evidence="3" id="KW-1185">Reference proteome</keyword>
<feature type="non-terminal residue" evidence="2">
    <location>
        <position position="142"/>
    </location>
</feature>
<dbReference type="AlphaFoldDB" id="A0A392R6B6"/>
<keyword evidence="2" id="KW-0378">Hydrolase</keyword>
<proteinExistence type="predicted"/>
<dbReference type="GO" id="GO:0006508">
    <property type="term" value="P:proteolysis"/>
    <property type="evidence" value="ECO:0007669"/>
    <property type="project" value="UniProtKB-KW"/>
</dbReference>
<evidence type="ECO:0000313" key="3">
    <source>
        <dbReference type="Proteomes" id="UP000265520"/>
    </source>
</evidence>
<accession>A0A392R6B6</accession>
<name>A0A392R6B6_9FABA</name>
<organism evidence="2 3">
    <name type="scientific">Trifolium medium</name>
    <dbReference type="NCBI Taxonomy" id="97028"/>
    <lineage>
        <taxon>Eukaryota</taxon>
        <taxon>Viridiplantae</taxon>
        <taxon>Streptophyta</taxon>
        <taxon>Embryophyta</taxon>
        <taxon>Tracheophyta</taxon>
        <taxon>Spermatophyta</taxon>
        <taxon>Magnoliopsida</taxon>
        <taxon>eudicotyledons</taxon>
        <taxon>Gunneridae</taxon>
        <taxon>Pentapetalae</taxon>
        <taxon>rosids</taxon>
        <taxon>fabids</taxon>
        <taxon>Fabales</taxon>
        <taxon>Fabaceae</taxon>
        <taxon>Papilionoideae</taxon>
        <taxon>50 kb inversion clade</taxon>
        <taxon>NPAAA clade</taxon>
        <taxon>Hologalegina</taxon>
        <taxon>IRL clade</taxon>
        <taxon>Trifolieae</taxon>
        <taxon>Trifolium</taxon>
    </lineage>
</organism>
<protein>
    <submittedName>
        <fullName evidence="2">Gag-protease polyprotein</fullName>
    </submittedName>
</protein>
<evidence type="ECO:0000313" key="2">
    <source>
        <dbReference type="EMBL" id="MCI32158.1"/>
    </source>
</evidence>
<feature type="compositionally biased region" description="Basic and acidic residues" evidence="1">
    <location>
        <begin position="112"/>
        <end position="121"/>
    </location>
</feature>
<dbReference type="EMBL" id="LXQA010193119">
    <property type="protein sequence ID" value="MCI32158.1"/>
    <property type="molecule type" value="Genomic_DNA"/>
</dbReference>
<keyword evidence="2" id="KW-0645">Protease</keyword>
<evidence type="ECO:0000256" key="1">
    <source>
        <dbReference type="SAM" id="MobiDB-lite"/>
    </source>
</evidence>
<sequence>MDQGLVQIGYSRADTDVSVLEPQDLAPIEIPYPRRGLQIPAKQMDPIVFHVPAPFPFESTKRIPWNYQSTAYVGDQPLTSVEPNVTNIAGIGGMTRSGRVFAPEQPNKNAPKRRDVVEGEVRAGPSHKKIPQEEAEEFLKII</sequence>
<reference evidence="2 3" key="1">
    <citation type="journal article" date="2018" name="Front. Plant Sci.">
        <title>Red Clover (Trifolium pratense) and Zigzag Clover (T. medium) - A Picture of Genomic Similarities and Differences.</title>
        <authorList>
            <person name="Dluhosova J."/>
            <person name="Istvanek J."/>
            <person name="Nedelnik J."/>
            <person name="Repkova J."/>
        </authorList>
    </citation>
    <scope>NUCLEOTIDE SEQUENCE [LARGE SCALE GENOMIC DNA]</scope>
    <source>
        <strain evidence="3">cv. 10/8</strain>
        <tissue evidence="2">Leaf</tissue>
    </source>
</reference>
<feature type="region of interest" description="Disordered" evidence="1">
    <location>
        <begin position="97"/>
        <end position="129"/>
    </location>
</feature>